<dbReference type="Gene3D" id="1.25.40.10">
    <property type="entry name" value="Tetratricopeptide repeat domain"/>
    <property type="match status" value="1"/>
</dbReference>
<evidence type="ECO:0000313" key="2">
    <source>
        <dbReference type="Proteomes" id="UP000221168"/>
    </source>
</evidence>
<dbReference type="InterPro" id="IPR011990">
    <property type="entry name" value="TPR-like_helical_dom_sf"/>
</dbReference>
<reference evidence="1 2" key="1">
    <citation type="submission" date="2017-10" db="EMBL/GenBank/DDBJ databases">
        <title>Sedimentibacterium mangrovi gen. nov., sp. nov., a novel member of family Phyllobacteriacea isolated from mangrove sediment.</title>
        <authorList>
            <person name="Liao H."/>
            <person name="Tian Y."/>
        </authorList>
    </citation>
    <scope>NUCLEOTIDE SEQUENCE [LARGE SCALE GENOMIC DNA]</scope>
    <source>
        <strain evidence="1 2">X9-2-2</strain>
    </source>
</reference>
<sequence length="188" mass="22005">MDTIALPTSWKTDVLHFWFDELTPEDWFNGSDTLDGTITRRFREIHDQVAHQPPDDVWHEADSALAAIIVLDQFPRNMFRRQARAFATDTLAAQITHNAVDKGLDRSLDDDRKQFLYMPLMHSERLDDQERCVSLFEALGREKNLEFAREHRDVIARFGRFPHRNEALGRSSSEDELAYLEEARRYGQ</sequence>
<evidence type="ECO:0008006" key="3">
    <source>
        <dbReference type="Google" id="ProtNLM"/>
    </source>
</evidence>
<dbReference type="InterPro" id="IPR010323">
    <property type="entry name" value="DUF924"/>
</dbReference>
<dbReference type="AlphaFoldDB" id="A0A2G1QGS7"/>
<dbReference type="RefSeq" id="WP_099308695.1">
    <property type="nucleotide sequence ID" value="NZ_PDVP01000025.1"/>
</dbReference>
<gene>
    <name evidence="1" type="ORF">CSC94_22840</name>
</gene>
<evidence type="ECO:0000313" key="1">
    <source>
        <dbReference type="EMBL" id="PHP64715.1"/>
    </source>
</evidence>
<dbReference type="Proteomes" id="UP000221168">
    <property type="component" value="Unassembled WGS sequence"/>
</dbReference>
<dbReference type="OrthoDB" id="7593450at2"/>
<comment type="caution">
    <text evidence="1">The sequence shown here is derived from an EMBL/GenBank/DDBJ whole genome shotgun (WGS) entry which is preliminary data.</text>
</comment>
<protein>
    <recommendedName>
        <fullName evidence="3">DUF924 domain-containing protein</fullName>
    </recommendedName>
</protein>
<dbReference type="EMBL" id="PDVP01000025">
    <property type="protein sequence ID" value="PHP64715.1"/>
    <property type="molecule type" value="Genomic_DNA"/>
</dbReference>
<keyword evidence="2" id="KW-1185">Reference proteome</keyword>
<name>A0A2G1QGS7_9HYPH</name>
<dbReference type="Pfam" id="PF06041">
    <property type="entry name" value="DUF924"/>
    <property type="match status" value="1"/>
</dbReference>
<dbReference type="Gene3D" id="1.20.58.320">
    <property type="entry name" value="TPR-like"/>
    <property type="match status" value="1"/>
</dbReference>
<proteinExistence type="predicted"/>
<organism evidence="1 2">
    <name type="scientific">Zhengella mangrovi</name>
    <dbReference type="NCBI Taxonomy" id="1982044"/>
    <lineage>
        <taxon>Bacteria</taxon>
        <taxon>Pseudomonadati</taxon>
        <taxon>Pseudomonadota</taxon>
        <taxon>Alphaproteobacteria</taxon>
        <taxon>Hyphomicrobiales</taxon>
        <taxon>Notoacmeibacteraceae</taxon>
        <taxon>Zhengella</taxon>
    </lineage>
</organism>
<dbReference type="SUPFAM" id="SSF48452">
    <property type="entry name" value="TPR-like"/>
    <property type="match status" value="1"/>
</dbReference>
<accession>A0A2G1QGS7</accession>